<name>A0ABM5J7P7_DRORH</name>
<dbReference type="EnsemblMetazoa" id="XM_044458923.1">
    <property type="protein sequence ID" value="XP_044314858.1"/>
    <property type="gene ID" value="LOC108041173"/>
</dbReference>
<accession>A0ABM5J7P7</accession>
<dbReference type="Proteomes" id="UP001652680">
    <property type="component" value="Unassembled WGS sequence"/>
</dbReference>
<feature type="chain" id="PRO_5047280642" evidence="2">
    <location>
        <begin position="19"/>
        <end position="214"/>
    </location>
</feature>
<evidence type="ECO:0000313" key="4">
    <source>
        <dbReference type="Proteomes" id="UP001652680"/>
    </source>
</evidence>
<reference evidence="3" key="2">
    <citation type="submission" date="2025-05" db="UniProtKB">
        <authorList>
            <consortium name="EnsemblMetazoa"/>
        </authorList>
    </citation>
    <scope>IDENTIFICATION</scope>
</reference>
<protein>
    <submittedName>
        <fullName evidence="3">Uncharacterized protein</fullName>
    </submittedName>
</protein>
<evidence type="ECO:0000313" key="3">
    <source>
        <dbReference type="EnsemblMetazoa" id="XP_044314858.1"/>
    </source>
</evidence>
<organism evidence="3 4">
    <name type="scientific">Drosophila rhopaloa</name>
    <name type="common">Fruit fly</name>
    <dbReference type="NCBI Taxonomy" id="1041015"/>
    <lineage>
        <taxon>Eukaryota</taxon>
        <taxon>Metazoa</taxon>
        <taxon>Ecdysozoa</taxon>
        <taxon>Arthropoda</taxon>
        <taxon>Hexapoda</taxon>
        <taxon>Insecta</taxon>
        <taxon>Pterygota</taxon>
        <taxon>Neoptera</taxon>
        <taxon>Endopterygota</taxon>
        <taxon>Diptera</taxon>
        <taxon>Brachycera</taxon>
        <taxon>Muscomorpha</taxon>
        <taxon>Ephydroidea</taxon>
        <taxon>Drosophilidae</taxon>
        <taxon>Drosophila</taxon>
        <taxon>Sophophora</taxon>
    </lineage>
</organism>
<feature type="region of interest" description="Disordered" evidence="1">
    <location>
        <begin position="74"/>
        <end position="99"/>
    </location>
</feature>
<keyword evidence="4" id="KW-1185">Reference proteome</keyword>
<keyword evidence="2" id="KW-0732">Signal</keyword>
<proteinExistence type="predicted"/>
<sequence length="214" mass="23235">MQLSILLLLLGWVAVVNSIGLSQLFLISSSKPISNENNDQPSAKAASRHFKQCNPIETTSGETTEQPITTITPEEATTRRLVPLPTLAPSSASSSRRLVPLPTLKPTFTLTTMQISSEEENKNVPDRSTRRLVNLPNFKPSTVGIVRGKYDGNVPSLSLRKLEILEPTSTTIPTDVNNVENGDQTSDDCEPFPEGIGSRLDAKTLKTLIKVTVG</sequence>
<evidence type="ECO:0000256" key="2">
    <source>
        <dbReference type="SAM" id="SignalP"/>
    </source>
</evidence>
<dbReference type="GeneID" id="108041173"/>
<evidence type="ECO:0000256" key="1">
    <source>
        <dbReference type="SAM" id="MobiDB-lite"/>
    </source>
</evidence>
<reference evidence="4" key="1">
    <citation type="journal article" date="2021" name="Elife">
        <title>Highly contiguous assemblies of 101 drosophilid genomes.</title>
        <authorList>
            <person name="Kim B.Y."/>
            <person name="Wang J.R."/>
            <person name="Miller D.E."/>
            <person name="Barmina O."/>
            <person name="Delaney E."/>
            <person name="Thompson A."/>
            <person name="Comeault A.A."/>
            <person name="Peede D."/>
            <person name="D'Agostino E.R."/>
            <person name="Pelaez J."/>
            <person name="Aguilar J.M."/>
            <person name="Haji D."/>
            <person name="Matsunaga T."/>
            <person name="Armstrong E.E."/>
            <person name="Zych M."/>
            <person name="Ogawa Y."/>
            <person name="Stamenkovic-Radak M."/>
            <person name="Jelic M."/>
            <person name="Veselinovic M.S."/>
            <person name="Tanaskovic M."/>
            <person name="Eric P."/>
            <person name="Gao J.J."/>
            <person name="Katoh T.K."/>
            <person name="Toda M.J."/>
            <person name="Watabe H."/>
            <person name="Watada M."/>
            <person name="Davis J.S."/>
            <person name="Moyle L.C."/>
            <person name="Manoli G."/>
            <person name="Bertolini E."/>
            <person name="Kostal V."/>
            <person name="Hawley R.S."/>
            <person name="Takahashi A."/>
            <person name="Jones C.D."/>
            <person name="Price D.K."/>
            <person name="Whiteman N."/>
            <person name="Kopp A."/>
            <person name="Matute D.R."/>
            <person name="Petrov D.A."/>
        </authorList>
    </citation>
    <scope>NUCLEOTIDE SEQUENCE [LARGE SCALE GENOMIC DNA]</scope>
</reference>
<dbReference type="RefSeq" id="XP_044314858.1">
    <property type="nucleotide sequence ID" value="XM_044458923.1"/>
</dbReference>
<feature type="signal peptide" evidence="2">
    <location>
        <begin position="1"/>
        <end position="18"/>
    </location>
</feature>